<reference evidence="1" key="1">
    <citation type="submission" date="2022-09" db="EMBL/GenBank/DDBJ databases">
        <title>Actin cytoskeleton and complex cell architecture in an #Asgard archaeon.</title>
        <authorList>
            <person name="Ponce Toledo R.I."/>
            <person name="Schleper C."/>
            <person name="Rodrigues Oliveira T."/>
            <person name="Wollweber F."/>
            <person name="Xu J."/>
            <person name="Rittmann S."/>
            <person name="Klingl A."/>
            <person name="Pilhofer M."/>
        </authorList>
    </citation>
    <scope>NUCLEOTIDE SEQUENCE</scope>
    <source>
        <strain evidence="1">B-35</strain>
    </source>
</reference>
<dbReference type="PANTHER" id="PTHR30528">
    <property type="entry name" value="CYTOPLASMIC PROTEIN"/>
    <property type="match status" value="1"/>
</dbReference>
<protein>
    <recommendedName>
        <fullName evidence="3">Winged helix-turn-helix domain-containing protein</fullName>
    </recommendedName>
</protein>
<dbReference type="Proteomes" id="UP001208689">
    <property type="component" value="Chromosome"/>
</dbReference>
<dbReference type="Pfam" id="PF06224">
    <property type="entry name" value="AlkZ-like"/>
    <property type="match status" value="2"/>
</dbReference>
<dbReference type="PANTHER" id="PTHR30528:SF0">
    <property type="entry name" value="CYTOPLASMIC PROTEIN"/>
    <property type="match status" value="1"/>
</dbReference>
<evidence type="ECO:0000313" key="1">
    <source>
        <dbReference type="EMBL" id="UYP48474.1"/>
    </source>
</evidence>
<evidence type="ECO:0008006" key="3">
    <source>
        <dbReference type="Google" id="ProtNLM"/>
    </source>
</evidence>
<organism evidence="1 2">
    <name type="scientific">Candidatus Lokiarchaeum ossiferum</name>
    <dbReference type="NCBI Taxonomy" id="2951803"/>
    <lineage>
        <taxon>Archaea</taxon>
        <taxon>Promethearchaeati</taxon>
        <taxon>Promethearchaeota</taxon>
        <taxon>Promethearchaeia</taxon>
        <taxon>Promethearchaeales</taxon>
        <taxon>Promethearchaeaceae</taxon>
        <taxon>Candidatus Lokiarchaeum</taxon>
    </lineage>
</organism>
<name>A0ABY6HY71_9ARCH</name>
<proteinExistence type="predicted"/>
<sequence length="421" mass="49918">MPIQIDDLPTISKSQLQKLFIVGTHLHKWQNESSTGIEDVFVEQGFVQIDPLNPAGRNHDHFFLSRMPQYLQGMAEKQLYSNNVLFESYFHSLNMISMKYFPLFYCRRSRQYLHDYYLRQLKVLESNHPQLIPKVKEYMQSKGPLKIDDVKQFGKPASGDTKWTTNSFRANILEILWALGELKVVKRDENFRKYFDFIEKYVDPPQLKRTQLSDKLLYNKRMSLFLHSFPVIASKITVGKADRLRLPRGKKTWVKLLDSPIENLIETKSRGKKARFTPNLVYYKEKKRIYFVPQSWESMCEQDFDSEMRAIAPLDPLIWDRDILQDVFNFEYKWEVYTPIAQRKWGYYVYPLLFQGKFIGRLEAKKLKKSSELMLSNFQPIPRLKYTSLLKNKFAELASRWQIMIGADSVKFDESFSKLLN</sequence>
<dbReference type="EMBL" id="CP104013">
    <property type="protein sequence ID" value="UYP48474.1"/>
    <property type="molecule type" value="Genomic_DNA"/>
</dbReference>
<keyword evidence="2" id="KW-1185">Reference proteome</keyword>
<evidence type="ECO:0000313" key="2">
    <source>
        <dbReference type="Proteomes" id="UP001208689"/>
    </source>
</evidence>
<gene>
    <name evidence="1" type="ORF">NEF87_004759</name>
</gene>
<dbReference type="InterPro" id="IPR009351">
    <property type="entry name" value="AlkZ-like"/>
</dbReference>
<accession>A0ABY6HY71</accession>